<dbReference type="SUPFAM" id="SSF46626">
    <property type="entry name" value="Cytochrome c"/>
    <property type="match status" value="2"/>
</dbReference>
<feature type="domain" description="Cytochrome c" evidence="5">
    <location>
        <begin position="57"/>
        <end position="154"/>
    </location>
</feature>
<evidence type="ECO:0000256" key="1">
    <source>
        <dbReference type="ARBA" id="ARBA00022617"/>
    </source>
</evidence>
<dbReference type="RefSeq" id="WP_139449191.1">
    <property type="nucleotide sequence ID" value="NZ_SMDR01000003.1"/>
</dbReference>
<proteinExistence type="predicted"/>
<evidence type="ECO:0000256" key="2">
    <source>
        <dbReference type="ARBA" id="ARBA00022723"/>
    </source>
</evidence>
<accession>A0A5C4RPQ2</accession>
<keyword evidence="7" id="KW-1185">Reference proteome</keyword>
<evidence type="ECO:0000313" key="6">
    <source>
        <dbReference type="EMBL" id="TNJ33068.1"/>
    </source>
</evidence>
<keyword evidence="3 4" id="KW-0408">Iron</keyword>
<gene>
    <name evidence="6" type="ORF">E1B00_12220</name>
</gene>
<protein>
    <submittedName>
        <fullName evidence="6">C-type cytochrome</fullName>
    </submittedName>
</protein>
<dbReference type="PANTHER" id="PTHR35008">
    <property type="entry name" value="BLL4482 PROTEIN-RELATED"/>
    <property type="match status" value="1"/>
</dbReference>
<feature type="domain" description="Cytochrome c" evidence="5">
    <location>
        <begin position="200"/>
        <end position="296"/>
    </location>
</feature>
<dbReference type="EMBL" id="SMDR01000003">
    <property type="protein sequence ID" value="TNJ33068.1"/>
    <property type="molecule type" value="Genomic_DNA"/>
</dbReference>
<dbReference type="InterPro" id="IPR009056">
    <property type="entry name" value="Cyt_c-like_dom"/>
</dbReference>
<dbReference type="OrthoDB" id="9811281at2"/>
<evidence type="ECO:0000256" key="3">
    <source>
        <dbReference type="ARBA" id="ARBA00023004"/>
    </source>
</evidence>
<dbReference type="GO" id="GO:0020037">
    <property type="term" value="F:heme binding"/>
    <property type="evidence" value="ECO:0007669"/>
    <property type="project" value="InterPro"/>
</dbReference>
<organism evidence="6 7">
    <name type="scientific">Arenimonas terrae</name>
    <dbReference type="NCBI Taxonomy" id="2546226"/>
    <lineage>
        <taxon>Bacteria</taxon>
        <taxon>Pseudomonadati</taxon>
        <taxon>Pseudomonadota</taxon>
        <taxon>Gammaproteobacteria</taxon>
        <taxon>Lysobacterales</taxon>
        <taxon>Lysobacteraceae</taxon>
        <taxon>Arenimonas</taxon>
    </lineage>
</organism>
<dbReference type="Gene3D" id="1.10.760.10">
    <property type="entry name" value="Cytochrome c-like domain"/>
    <property type="match status" value="2"/>
</dbReference>
<sequence>MENTIMGKWFKRSAWLAGLFIGLMATLYAAAWAKTENALAKRYEIADAPLQFRGDAGELARGAHLYTVLGCVECHGEGGRGKVVFDAGPVARVTAPNLTPPAVAERYSADQLAAAIRHGVGPDGRPLRFMPVGDFKDLSDADTAALVAHLQMLPDSDNAPPPFEIRPLGRVLYLLGKLELVPAERLDHTPRVRTSPPQGPNAEYGAYLAQTCTGCHGQDLAGQRVPGTPPELPEAANLTPHANGLAGWTEADFVKVIRQGQRPDGRELHGFMPWKVYAAMTDDELRAIWLHLSALPPAPGTGKG</sequence>
<comment type="caution">
    <text evidence="6">The sequence shown here is derived from an EMBL/GenBank/DDBJ whole genome shotgun (WGS) entry which is preliminary data.</text>
</comment>
<keyword evidence="2 4" id="KW-0479">Metal-binding</keyword>
<dbReference type="InterPro" id="IPR036909">
    <property type="entry name" value="Cyt_c-like_dom_sf"/>
</dbReference>
<dbReference type="Proteomes" id="UP000305760">
    <property type="component" value="Unassembled WGS sequence"/>
</dbReference>
<evidence type="ECO:0000259" key="5">
    <source>
        <dbReference type="PROSITE" id="PS51007"/>
    </source>
</evidence>
<reference evidence="6 7" key="1">
    <citation type="submission" date="2019-03" db="EMBL/GenBank/DDBJ databases">
        <title>Arenimonas daejeonensis sp. nov., isolated from compost.</title>
        <authorList>
            <person name="Jeon C.O."/>
        </authorList>
    </citation>
    <scope>NUCLEOTIDE SEQUENCE [LARGE SCALE GENOMIC DNA]</scope>
    <source>
        <strain evidence="6 7">R29</strain>
    </source>
</reference>
<dbReference type="InterPro" id="IPR051459">
    <property type="entry name" value="Cytochrome_c-type_DH"/>
</dbReference>
<evidence type="ECO:0000313" key="7">
    <source>
        <dbReference type="Proteomes" id="UP000305760"/>
    </source>
</evidence>
<dbReference type="GO" id="GO:0046872">
    <property type="term" value="F:metal ion binding"/>
    <property type="evidence" value="ECO:0007669"/>
    <property type="project" value="UniProtKB-KW"/>
</dbReference>
<name>A0A5C4RPQ2_9GAMM</name>
<keyword evidence="1 4" id="KW-0349">Heme</keyword>
<dbReference type="PROSITE" id="PS51007">
    <property type="entry name" value="CYTC"/>
    <property type="match status" value="2"/>
</dbReference>
<dbReference type="Pfam" id="PF13442">
    <property type="entry name" value="Cytochrome_CBB3"/>
    <property type="match status" value="2"/>
</dbReference>
<evidence type="ECO:0000256" key="4">
    <source>
        <dbReference type="PROSITE-ProRule" id="PRU00433"/>
    </source>
</evidence>
<dbReference type="AlphaFoldDB" id="A0A5C4RPQ2"/>
<dbReference type="PANTHER" id="PTHR35008:SF8">
    <property type="entry name" value="ALCOHOL DEHYDROGENASE CYTOCHROME C SUBUNIT"/>
    <property type="match status" value="1"/>
</dbReference>
<dbReference type="GO" id="GO:0009055">
    <property type="term" value="F:electron transfer activity"/>
    <property type="evidence" value="ECO:0007669"/>
    <property type="project" value="InterPro"/>
</dbReference>